<dbReference type="Proteomes" id="UP000215214">
    <property type="component" value="Chromosome TJEJU"/>
</dbReference>
<dbReference type="RefSeq" id="WP_095068830.1">
    <property type="nucleotide sequence ID" value="NZ_LT899436.1"/>
</dbReference>
<dbReference type="KEGG" id="tje:TJEJU_0154"/>
<reference evidence="1 2" key="1">
    <citation type="submission" date="2017-07" db="EMBL/GenBank/DDBJ databases">
        <authorList>
            <person name="Sun Z.S."/>
            <person name="Albrecht U."/>
            <person name="Echele G."/>
            <person name="Lee C.C."/>
        </authorList>
    </citation>
    <scope>NUCLEOTIDE SEQUENCE [LARGE SCALE GENOMIC DNA]</scope>
    <source>
        <strain evidence="2">type strain: KCTC 22618</strain>
    </source>
</reference>
<name>A0A238U6E6_9FLAO</name>
<proteinExistence type="predicted"/>
<organism evidence="1 2">
    <name type="scientific">Tenacibaculum jejuense</name>
    <dbReference type="NCBI Taxonomy" id="584609"/>
    <lineage>
        <taxon>Bacteria</taxon>
        <taxon>Pseudomonadati</taxon>
        <taxon>Bacteroidota</taxon>
        <taxon>Flavobacteriia</taxon>
        <taxon>Flavobacteriales</taxon>
        <taxon>Flavobacteriaceae</taxon>
        <taxon>Tenacibaculum</taxon>
    </lineage>
</organism>
<protein>
    <submittedName>
        <fullName evidence="1">Uncharacterized protein</fullName>
    </submittedName>
</protein>
<keyword evidence="2" id="KW-1185">Reference proteome</keyword>
<accession>A0A238U6E6</accession>
<dbReference type="OrthoDB" id="9925244at2"/>
<sequence length="121" mass="14184">MNNIYINGSIEVTNKKLYSILNEIEEINNSKLELKLKDFGYEINYKDEEMYFYIHGNEEEDENETIIFDCELKQDLSYAHNFVSTIVGKLRENNIGYFNFEYGYGDGKGNDLGEQFEVSSE</sequence>
<evidence type="ECO:0000313" key="2">
    <source>
        <dbReference type="Proteomes" id="UP000215214"/>
    </source>
</evidence>
<dbReference type="AlphaFoldDB" id="A0A238U6E6"/>
<evidence type="ECO:0000313" key="1">
    <source>
        <dbReference type="EMBL" id="SNR13960.1"/>
    </source>
</evidence>
<gene>
    <name evidence="1" type="ORF">TJEJU_0154</name>
</gene>
<dbReference type="EMBL" id="LT899436">
    <property type="protein sequence ID" value="SNR13960.1"/>
    <property type="molecule type" value="Genomic_DNA"/>
</dbReference>